<organism evidence="3 4">
    <name type="scientific">Zymoseptoria tritici (strain ST99CH_3D7)</name>
    <dbReference type="NCBI Taxonomy" id="1276538"/>
    <lineage>
        <taxon>Eukaryota</taxon>
        <taxon>Fungi</taxon>
        <taxon>Dikarya</taxon>
        <taxon>Ascomycota</taxon>
        <taxon>Pezizomycotina</taxon>
        <taxon>Dothideomycetes</taxon>
        <taxon>Dothideomycetidae</taxon>
        <taxon>Mycosphaerellales</taxon>
        <taxon>Mycosphaerellaceae</taxon>
        <taxon>Zymoseptoria</taxon>
    </lineage>
</organism>
<evidence type="ECO:0000313" key="3">
    <source>
        <dbReference type="EMBL" id="SMQ48462.1"/>
    </source>
</evidence>
<feature type="signal peptide" evidence="2">
    <location>
        <begin position="1"/>
        <end position="17"/>
    </location>
</feature>
<dbReference type="EMBL" id="LT853694">
    <property type="protein sequence ID" value="SMQ48462.1"/>
    <property type="molecule type" value="Genomic_DNA"/>
</dbReference>
<sequence>MLFTLALSFAFASLTTAQTTTDSGLLAYTTSVGPCTTNTIPESDLVFSIQTDTVVETPGPQSACTYIVNADNPSQIVSTLTPASVIPTVSVPSTADVILISGSGSSTMSGSGAVVTETAVVSTTGGQEVTETVTRTSGGAASRTSETAVPPASTTADGAAAGRGVAGEVFGVAGFVAMVAGFLM</sequence>
<reference evidence="3 4" key="1">
    <citation type="submission" date="2016-06" db="EMBL/GenBank/DDBJ databases">
        <authorList>
            <person name="Kjaerup R.B."/>
            <person name="Dalgaard T.S."/>
            <person name="Juul-Madsen H.R."/>
        </authorList>
    </citation>
    <scope>NUCLEOTIDE SEQUENCE [LARGE SCALE GENOMIC DNA]</scope>
</reference>
<proteinExistence type="predicted"/>
<feature type="chain" id="PRO_5010878461" evidence="2">
    <location>
        <begin position="18"/>
        <end position="184"/>
    </location>
</feature>
<accession>A0A1X7RM18</accession>
<gene>
    <name evidence="3" type="ORF">ZT3D7_G3611</name>
</gene>
<keyword evidence="2" id="KW-0732">Signal</keyword>
<feature type="region of interest" description="Disordered" evidence="1">
    <location>
        <begin position="132"/>
        <end position="158"/>
    </location>
</feature>
<keyword evidence="4" id="KW-1185">Reference proteome</keyword>
<evidence type="ECO:0000256" key="2">
    <source>
        <dbReference type="SAM" id="SignalP"/>
    </source>
</evidence>
<evidence type="ECO:0000313" key="4">
    <source>
        <dbReference type="Proteomes" id="UP000215127"/>
    </source>
</evidence>
<evidence type="ECO:0000256" key="1">
    <source>
        <dbReference type="SAM" id="MobiDB-lite"/>
    </source>
</evidence>
<dbReference type="Proteomes" id="UP000215127">
    <property type="component" value="Chromosome 3"/>
</dbReference>
<protein>
    <submittedName>
        <fullName evidence="3">Uncharacterized protein</fullName>
    </submittedName>
</protein>
<feature type="compositionally biased region" description="Polar residues" evidence="1">
    <location>
        <begin position="137"/>
        <end position="156"/>
    </location>
</feature>
<name>A0A1X7RM18_ZYMT9</name>
<dbReference type="AlphaFoldDB" id="A0A1X7RM18"/>